<keyword evidence="3" id="KW-1185">Reference proteome</keyword>
<reference evidence="3" key="1">
    <citation type="submission" date="2020-01" db="EMBL/GenBank/DDBJ databases">
        <title>Sphingomonas sp. strain CSW-10.</title>
        <authorList>
            <person name="Chen W.-M."/>
        </authorList>
    </citation>
    <scope>NUCLEOTIDE SEQUENCE [LARGE SCALE GENOMIC DNA]</scope>
    <source>
        <strain evidence="3">FSY-8</strain>
    </source>
</reference>
<keyword evidence="1" id="KW-0732">Signal</keyword>
<feature type="signal peptide" evidence="1">
    <location>
        <begin position="1"/>
        <end position="21"/>
    </location>
</feature>
<name>A0ABW9XAT1_9SPHN</name>
<evidence type="ECO:0000313" key="3">
    <source>
        <dbReference type="Proteomes" id="UP000753724"/>
    </source>
</evidence>
<comment type="caution">
    <text evidence="2">The sequence shown here is derived from an EMBL/GenBank/DDBJ whole genome shotgun (WGS) entry which is preliminary data.</text>
</comment>
<organism evidence="2 3">
    <name type="scientific">Novosphingobium ovatum</name>
    <dbReference type="NCBI Taxonomy" id="1908523"/>
    <lineage>
        <taxon>Bacteria</taxon>
        <taxon>Pseudomonadati</taxon>
        <taxon>Pseudomonadota</taxon>
        <taxon>Alphaproteobacteria</taxon>
        <taxon>Sphingomonadales</taxon>
        <taxon>Sphingomonadaceae</taxon>
        <taxon>Novosphingobium</taxon>
    </lineage>
</organism>
<dbReference type="RefSeq" id="WP_161716888.1">
    <property type="nucleotide sequence ID" value="NZ_JAAAPO010000001.1"/>
</dbReference>
<dbReference type="EMBL" id="JAAAPO010000001">
    <property type="protein sequence ID" value="NBC35638.1"/>
    <property type="molecule type" value="Genomic_DNA"/>
</dbReference>
<proteinExistence type="predicted"/>
<protein>
    <submittedName>
        <fullName evidence="2">Autotransporter outer membrane beta-barrel domain-containing protein</fullName>
    </submittedName>
</protein>
<dbReference type="InterPro" id="IPR036709">
    <property type="entry name" value="Autotransporte_beta_dom_sf"/>
</dbReference>
<dbReference type="Proteomes" id="UP000753724">
    <property type="component" value="Unassembled WGS sequence"/>
</dbReference>
<accession>A0ABW9XAT1</accession>
<dbReference type="SUPFAM" id="SSF103515">
    <property type="entry name" value="Autotransporter"/>
    <property type="match status" value="1"/>
</dbReference>
<evidence type="ECO:0000256" key="1">
    <source>
        <dbReference type="SAM" id="SignalP"/>
    </source>
</evidence>
<feature type="chain" id="PRO_5045066753" evidence="1">
    <location>
        <begin position="22"/>
        <end position="294"/>
    </location>
</feature>
<evidence type="ECO:0000313" key="2">
    <source>
        <dbReference type="EMBL" id="NBC35638.1"/>
    </source>
</evidence>
<dbReference type="Gene3D" id="2.40.128.130">
    <property type="entry name" value="Autotransporter beta-domain"/>
    <property type="match status" value="1"/>
</dbReference>
<gene>
    <name evidence="2" type="ORF">GTZ99_03605</name>
</gene>
<sequence>MRGVLRLMAGAVALIAAPAFAQTTDGGAADLGTTTEPIRMWSAEVSGGYASRDDGPKGAFAVTGLTRQIGRYYVRAALTTYRSTAHQLDMALPSTYVVGTLGAGGNINNWVFDGWISYGRQIYGQIDTGQGTRASTNGTGAPYWAVGGDFGRILPLGRDWYLTPTVMVNYAYDRLLRPSPDLAYWADYQSREATVSGAATLRLDKRIGPDKQHLIGVAAGWHVSNNGLSILIPPEAGSGGAFDTRHYTDGWAQIGANASLRLNARARLEGSVTRSIGAAAGDATSVSAGLRIAF</sequence>